<evidence type="ECO:0000313" key="1">
    <source>
        <dbReference type="EMBL" id="MBK1879279.1"/>
    </source>
</evidence>
<protein>
    <submittedName>
        <fullName evidence="1">Uncharacterized protein</fullName>
    </submittedName>
</protein>
<proteinExistence type="predicted"/>
<accession>A0A934S4M2</accession>
<keyword evidence="2" id="KW-1185">Reference proteome</keyword>
<dbReference type="RefSeq" id="WP_200357491.1">
    <property type="nucleotide sequence ID" value="NZ_JAENIL010000044.1"/>
</dbReference>
<sequence length="242" mass="27191">MSESLESKYSISSEALGECPSRLECRYNCKNFNDWAELKNFLIESYGIEGAVIGLQADYMSSESVDDLEAIEITEFSNDSVLLAMSVGRRIAVVVHLVASEAQSTASGDWRPKADYRAILSCAKGVHCRSVRNRVVELMSNRGQREVVSFFLNSEGRIESASGTAAKFCEKHFEGSERIEGYFPYDRWDYLQGVLKRQTKARDPLYRKESVVFSFFEETGVVDCLLQSMGDSGHLLCLSLHE</sequence>
<name>A0A934S4M2_9BACT</name>
<dbReference type="EMBL" id="JAENIL010000044">
    <property type="protein sequence ID" value="MBK1879279.1"/>
    <property type="molecule type" value="Genomic_DNA"/>
</dbReference>
<comment type="caution">
    <text evidence="1">The sequence shown here is derived from an EMBL/GenBank/DDBJ whole genome shotgun (WGS) entry which is preliminary data.</text>
</comment>
<gene>
    <name evidence="1" type="ORF">JIN87_20500</name>
</gene>
<dbReference type="AlphaFoldDB" id="A0A934S4M2"/>
<organism evidence="1 2">
    <name type="scientific">Pelagicoccus mobilis</name>
    <dbReference type="NCBI Taxonomy" id="415221"/>
    <lineage>
        <taxon>Bacteria</taxon>
        <taxon>Pseudomonadati</taxon>
        <taxon>Verrucomicrobiota</taxon>
        <taxon>Opitutia</taxon>
        <taxon>Puniceicoccales</taxon>
        <taxon>Pelagicoccaceae</taxon>
        <taxon>Pelagicoccus</taxon>
    </lineage>
</organism>
<dbReference type="Proteomes" id="UP000617628">
    <property type="component" value="Unassembled WGS sequence"/>
</dbReference>
<evidence type="ECO:0000313" key="2">
    <source>
        <dbReference type="Proteomes" id="UP000617628"/>
    </source>
</evidence>
<reference evidence="1" key="1">
    <citation type="submission" date="2021-01" db="EMBL/GenBank/DDBJ databases">
        <title>Modified the classification status of verrucomicrobia.</title>
        <authorList>
            <person name="Feng X."/>
        </authorList>
    </citation>
    <scope>NUCLEOTIDE SEQUENCE</scope>
    <source>
        <strain evidence="1">KCTC 13126</strain>
    </source>
</reference>